<organism evidence="4">
    <name type="scientific">Capitella teleta</name>
    <name type="common">Polychaete worm</name>
    <dbReference type="NCBI Taxonomy" id="283909"/>
    <lineage>
        <taxon>Eukaryota</taxon>
        <taxon>Metazoa</taxon>
        <taxon>Spiralia</taxon>
        <taxon>Lophotrochozoa</taxon>
        <taxon>Annelida</taxon>
        <taxon>Polychaeta</taxon>
        <taxon>Sedentaria</taxon>
        <taxon>Scolecida</taxon>
        <taxon>Capitellidae</taxon>
        <taxon>Capitella</taxon>
    </lineage>
</organism>
<dbReference type="PROSITE" id="PS50297">
    <property type="entry name" value="ANK_REP_REGION"/>
    <property type="match status" value="1"/>
</dbReference>
<protein>
    <submittedName>
        <fullName evidence="4 5">Uncharacterized protein</fullName>
    </submittedName>
</protein>
<dbReference type="Proteomes" id="UP000014760">
    <property type="component" value="Unassembled WGS sequence"/>
</dbReference>
<dbReference type="EMBL" id="AMQN01004701">
    <property type="status" value="NOT_ANNOTATED_CDS"/>
    <property type="molecule type" value="Genomic_DNA"/>
</dbReference>
<dbReference type="SMART" id="SM00248">
    <property type="entry name" value="ANK"/>
    <property type="match status" value="2"/>
</dbReference>
<evidence type="ECO:0000256" key="3">
    <source>
        <dbReference type="PROSITE-ProRule" id="PRU00023"/>
    </source>
</evidence>
<dbReference type="InterPro" id="IPR002110">
    <property type="entry name" value="Ankyrin_rpt"/>
</dbReference>
<evidence type="ECO:0000313" key="4">
    <source>
        <dbReference type="EMBL" id="ELU14827.1"/>
    </source>
</evidence>
<dbReference type="HOGENOM" id="CLU_000134_28_1_1"/>
<keyword evidence="1" id="KW-0677">Repeat</keyword>
<dbReference type="OrthoDB" id="194358at2759"/>
<dbReference type="EMBL" id="KB294243">
    <property type="protein sequence ID" value="ELU14827.1"/>
    <property type="molecule type" value="Genomic_DNA"/>
</dbReference>
<evidence type="ECO:0000313" key="6">
    <source>
        <dbReference type="Proteomes" id="UP000014760"/>
    </source>
</evidence>
<reference evidence="6" key="1">
    <citation type="submission" date="2012-12" db="EMBL/GenBank/DDBJ databases">
        <authorList>
            <person name="Hellsten U."/>
            <person name="Grimwood J."/>
            <person name="Chapman J.A."/>
            <person name="Shapiro H."/>
            <person name="Aerts A."/>
            <person name="Otillar R.P."/>
            <person name="Terry A.Y."/>
            <person name="Boore J.L."/>
            <person name="Simakov O."/>
            <person name="Marletaz F."/>
            <person name="Cho S.-J."/>
            <person name="Edsinger-Gonzales E."/>
            <person name="Havlak P."/>
            <person name="Kuo D.-H."/>
            <person name="Larsson T."/>
            <person name="Lv J."/>
            <person name="Arendt D."/>
            <person name="Savage R."/>
            <person name="Osoegawa K."/>
            <person name="de Jong P."/>
            <person name="Lindberg D.R."/>
            <person name="Seaver E.C."/>
            <person name="Weisblat D.A."/>
            <person name="Putnam N.H."/>
            <person name="Grigoriev I.V."/>
            <person name="Rokhsar D.S."/>
        </authorList>
    </citation>
    <scope>NUCLEOTIDE SEQUENCE</scope>
    <source>
        <strain evidence="6">I ESC-2004</strain>
    </source>
</reference>
<proteinExistence type="predicted"/>
<name>R7V8J3_CAPTE</name>
<feature type="repeat" description="ANK" evidence="3">
    <location>
        <begin position="73"/>
        <end position="105"/>
    </location>
</feature>
<dbReference type="EnsemblMetazoa" id="CapteT207535">
    <property type="protein sequence ID" value="CapteP207535"/>
    <property type="gene ID" value="CapteG207535"/>
</dbReference>
<dbReference type="OMA" id="FQEHGKI"/>
<dbReference type="InterPro" id="IPR036770">
    <property type="entry name" value="Ankyrin_rpt-contain_sf"/>
</dbReference>
<reference evidence="4 6" key="2">
    <citation type="journal article" date="2013" name="Nature">
        <title>Insights into bilaterian evolution from three spiralian genomes.</title>
        <authorList>
            <person name="Simakov O."/>
            <person name="Marletaz F."/>
            <person name="Cho S.J."/>
            <person name="Edsinger-Gonzales E."/>
            <person name="Havlak P."/>
            <person name="Hellsten U."/>
            <person name="Kuo D.H."/>
            <person name="Larsson T."/>
            <person name="Lv J."/>
            <person name="Arendt D."/>
            <person name="Savage R."/>
            <person name="Osoegawa K."/>
            <person name="de Jong P."/>
            <person name="Grimwood J."/>
            <person name="Chapman J.A."/>
            <person name="Shapiro H."/>
            <person name="Aerts A."/>
            <person name="Otillar R.P."/>
            <person name="Terry A.Y."/>
            <person name="Boore J.L."/>
            <person name="Grigoriev I.V."/>
            <person name="Lindberg D.R."/>
            <person name="Seaver E.C."/>
            <person name="Weisblat D.A."/>
            <person name="Putnam N.H."/>
            <person name="Rokhsar D.S."/>
        </authorList>
    </citation>
    <scope>NUCLEOTIDE SEQUENCE</scope>
    <source>
        <strain evidence="4 6">I ESC-2004</strain>
    </source>
</reference>
<keyword evidence="2 3" id="KW-0040">ANK repeat</keyword>
<accession>R7V8J3</accession>
<dbReference type="SUPFAM" id="SSF48403">
    <property type="entry name" value="Ankyrin repeat"/>
    <property type="match status" value="1"/>
</dbReference>
<gene>
    <name evidence="4" type="ORF">CAPTEDRAFT_207535</name>
</gene>
<dbReference type="Pfam" id="PF12796">
    <property type="entry name" value="Ank_2"/>
    <property type="match status" value="1"/>
</dbReference>
<dbReference type="Gene3D" id="1.25.40.20">
    <property type="entry name" value="Ankyrin repeat-containing domain"/>
    <property type="match status" value="1"/>
</dbReference>
<keyword evidence="6" id="KW-1185">Reference proteome</keyword>
<evidence type="ECO:0000256" key="2">
    <source>
        <dbReference type="ARBA" id="ARBA00023043"/>
    </source>
</evidence>
<dbReference type="PROSITE" id="PS50088">
    <property type="entry name" value="ANK_REPEAT"/>
    <property type="match status" value="1"/>
</dbReference>
<evidence type="ECO:0000313" key="5">
    <source>
        <dbReference type="EnsemblMetazoa" id="CapteP207535"/>
    </source>
</evidence>
<sequence>MQKDLKLVEQFLSESIAIKSADPSTSLKNQGSILSSQLYLASFWGFRDIVRRILELAKDQEIPFDVNAQNKVSLWTPLHAAAFQEHGPIVMMLLEHGADPNSTDSNGRSPKDFASASDKLWGHFAMLGLKRTDRSTLVSMGILKQVGGDMTASPPGSASLTAGRGIPLASFGESASNETTTYLQAASLGDVLANDEDDVTHLQRSSQPQFTAYK</sequence>
<evidence type="ECO:0000256" key="1">
    <source>
        <dbReference type="ARBA" id="ARBA00022737"/>
    </source>
</evidence>
<dbReference type="STRING" id="283909.R7V8J3"/>
<dbReference type="AlphaFoldDB" id="R7V8J3"/>
<dbReference type="PANTHER" id="PTHR24171:SF9">
    <property type="entry name" value="ANKYRIN REPEAT DOMAIN-CONTAINING PROTEIN 39"/>
    <property type="match status" value="1"/>
</dbReference>
<dbReference type="PANTHER" id="PTHR24171">
    <property type="entry name" value="ANKYRIN REPEAT DOMAIN-CONTAINING PROTEIN 39-RELATED"/>
    <property type="match status" value="1"/>
</dbReference>
<reference evidence="5" key="3">
    <citation type="submission" date="2015-06" db="UniProtKB">
        <authorList>
            <consortium name="EnsemblMetazoa"/>
        </authorList>
    </citation>
    <scope>IDENTIFICATION</scope>
</reference>